<feature type="transmembrane region" description="Helical" evidence="6">
    <location>
        <begin position="84"/>
        <end position="109"/>
    </location>
</feature>
<comment type="subcellular location">
    <subcellularLocation>
        <location evidence="1">Cell membrane</location>
        <topology evidence="1">Multi-pass membrane protein</topology>
    </subcellularLocation>
</comment>
<dbReference type="RefSeq" id="WP_254167590.1">
    <property type="nucleotide sequence ID" value="NZ_JAHESF010000026.1"/>
</dbReference>
<accession>A0AAP2DNI7</accession>
<dbReference type="PANTHER" id="PTHR30250:SF11">
    <property type="entry name" value="O-ANTIGEN TRANSPORTER-RELATED"/>
    <property type="match status" value="1"/>
</dbReference>
<feature type="transmembrane region" description="Helical" evidence="6">
    <location>
        <begin position="234"/>
        <end position="255"/>
    </location>
</feature>
<evidence type="ECO:0000313" key="8">
    <source>
        <dbReference type="Proteomes" id="UP001319200"/>
    </source>
</evidence>
<feature type="transmembrane region" description="Helical" evidence="6">
    <location>
        <begin position="20"/>
        <end position="40"/>
    </location>
</feature>
<name>A0AAP2DNI7_9BACT</name>
<keyword evidence="4 6" id="KW-1133">Transmembrane helix</keyword>
<evidence type="ECO:0000256" key="6">
    <source>
        <dbReference type="SAM" id="Phobius"/>
    </source>
</evidence>
<evidence type="ECO:0000256" key="3">
    <source>
        <dbReference type="ARBA" id="ARBA00022692"/>
    </source>
</evidence>
<keyword evidence="5 6" id="KW-0472">Membrane</keyword>
<feature type="transmembrane region" description="Helical" evidence="6">
    <location>
        <begin position="293"/>
        <end position="310"/>
    </location>
</feature>
<evidence type="ECO:0000313" key="7">
    <source>
        <dbReference type="EMBL" id="MBT1699566.1"/>
    </source>
</evidence>
<dbReference type="InterPro" id="IPR050833">
    <property type="entry name" value="Poly_Biosynth_Transport"/>
</dbReference>
<keyword evidence="3 6" id="KW-0812">Transmembrane</keyword>
<feature type="transmembrane region" description="Helical" evidence="6">
    <location>
        <begin position="180"/>
        <end position="197"/>
    </location>
</feature>
<feature type="transmembrane region" description="Helical" evidence="6">
    <location>
        <begin position="267"/>
        <end position="287"/>
    </location>
</feature>
<keyword evidence="2" id="KW-1003">Cell membrane</keyword>
<dbReference type="GO" id="GO:0005886">
    <property type="term" value="C:plasma membrane"/>
    <property type="evidence" value="ECO:0007669"/>
    <property type="project" value="UniProtKB-SubCell"/>
</dbReference>
<feature type="transmembrane region" description="Helical" evidence="6">
    <location>
        <begin position="209"/>
        <end position="228"/>
    </location>
</feature>
<proteinExistence type="predicted"/>
<reference evidence="7 8" key="1">
    <citation type="submission" date="2021-05" db="EMBL/GenBank/DDBJ databases">
        <title>A Polyphasic approach of four new species of the genus Ohtaekwangia: Ohtaekwangia histidinii sp. nov., Ohtaekwangia cretensis sp. nov., Ohtaekwangia indiensis sp. nov., Ohtaekwangia reichenbachii sp. nov. from diverse environment.</title>
        <authorList>
            <person name="Octaviana S."/>
        </authorList>
    </citation>
    <scope>NUCLEOTIDE SEQUENCE [LARGE SCALE GENOMIC DNA]</scope>
    <source>
        <strain evidence="7 8">PWU4</strain>
    </source>
</reference>
<feature type="non-terminal residue" evidence="7">
    <location>
        <position position="1"/>
    </location>
</feature>
<feature type="transmembrane region" description="Helical" evidence="6">
    <location>
        <begin position="139"/>
        <end position="160"/>
    </location>
</feature>
<comment type="caution">
    <text evidence="7">The sequence shown here is derived from an EMBL/GenBank/DDBJ whole genome shotgun (WGS) entry which is preliminary data.</text>
</comment>
<dbReference type="AlphaFoldDB" id="A0AAP2DNI7"/>
<dbReference type="Proteomes" id="UP001319200">
    <property type="component" value="Unassembled WGS sequence"/>
</dbReference>
<organism evidence="7 8">
    <name type="scientific">Chryseosolibacter histidini</name>
    <dbReference type="NCBI Taxonomy" id="2782349"/>
    <lineage>
        <taxon>Bacteria</taxon>
        <taxon>Pseudomonadati</taxon>
        <taxon>Bacteroidota</taxon>
        <taxon>Cytophagia</taxon>
        <taxon>Cytophagales</taxon>
        <taxon>Chryseotaleaceae</taxon>
        <taxon>Chryseosolibacter</taxon>
    </lineage>
</organism>
<evidence type="ECO:0000256" key="4">
    <source>
        <dbReference type="ARBA" id="ARBA00022989"/>
    </source>
</evidence>
<dbReference type="PANTHER" id="PTHR30250">
    <property type="entry name" value="PST FAMILY PREDICTED COLANIC ACID TRANSPORTER"/>
    <property type="match status" value="1"/>
</dbReference>
<sequence length="324" mass="36454">LFTGIVLFTIAGLHVFPKTLIGPLGGRLLALGFAAAWVLVRIVREFGIHFDTRLLSESFSFNFYSFIYQLQQWVINYFDRILMVFYLTLASVGVYDFAIKCLVGIELFMNGLHSAIVPRVVKLITAQGTKGTSLEINRYYNGFIAIIMLVVCGAILVVPVAIDWLSTYLQRPAYKLSMDIIPYIAVLYIGRSIRLYFGLPYLILKYTKPLPVIYAVISAVKIGGIILIADHMGIKGVIATTAASIVVEIVLLYFLSKNRFDFRFNAYKVLIGPAILLSVIVVTELTMQGYENLRHLAYCLLCIVVLLVVYRTELKNLRLSNLKK</sequence>
<dbReference type="EMBL" id="JAHESF010000026">
    <property type="protein sequence ID" value="MBT1699566.1"/>
    <property type="molecule type" value="Genomic_DNA"/>
</dbReference>
<evidence type="ECO:0000256" key="2">
    <source>
        <dbReference type="ARBA" id="ARBA00022475"/>
    </source>
</evidence>
<evidence type="ECO:0000256" key="5">
    <source>
        <dbReference type="ARBA" id="ARBA00023136"/>
    </source>
</evidence>
<keyword evidence="8" id="KW-1185">Reference proteome</keyword>
<evidence type="ECO:0000256" key="1">
    <source>
        <dbReference type="ARBA" id="ARBA00004651"/>
    </source>
</evidence>
<protein>
    <submittedName>
        <fullName evidence="7">Oligosaccharide flippase family protein</fullName>
    </submittedName>
</protein>
<gene>
    <name evidence="7" type="ORF">KK083_21890</name>
</gene>